<feature type="region of interest" description="Disordered" evidence="1">
    <location>
        <begin position="146"/>
        <end position="170"/>
    </location>
</feature>
<dbReference type="AlphaFoldDB" id="A0A1D6KJU4"/>
<evidence type="ECO:0000256" key="1">
    <source>
        <dbReference type="SAM" id="MobiDB-lite"/>
    </source>
</evidence>
<gene>
    <name evidence="2" type="ORF">ZEAMMB73_Zm00001d031604</name>
</gene>
<feature type="compositionally biased region" description="Basic residues" evidence="1">
    <location>
        <begin position="148"/>
        <end position="157"/>
    </location>
</feature>
<dbReference type="SMR" id="A0A1D6KJU4"/>
<proteinExistence type="predicted"/>
<organism evidence="2">
    <name type="scientific">Zea mays</name>
    <name type="common">Maize</name>
    <dbReference type="NCBI Taxonomy" id="4577"/>
    <lineage>
        <taxon>Eukaryota</taxon>
        <taxon>Viridiplantae</taxon>
        <taxon>Streptophyta</taxon>
        <taxon>Embryophyta</taxon>
        <taxon>Tracheophyta</taxon>
        <taxon>Spermatophyta</taxon>
        <taxon>Magnoliopsida</taxon>
        <taxon>Liliopsida</taxon>
        <taxon>Poales</taxon>
        <taxon>Poaceae</taxon>
        <taxon>PACMAD clade</taxon>
        <taxon>Panicoideae</taxon>
        <taxon>Andropogonodae</taxon>
        <taxon>Andropogoneae</taxon>
        <taxon>Tripsacinae</taxon>
        <taxon>Zea</taxon>
    </lineage>
</organism>
<dbReference type="InParanoid" id="A0A1D6KJU4"/>
<protein>
    <submittedName>
        <fullName evidence="2">Uncharacterized protein</fullName>
    </submittedName>
</protein>
<reference evidence="2" key="1">
    <citation type="submission" date="2015-12" db="EMBL/GenBank/DDBJ databases">
        <title>Update maize B73 reference genome by single molecule sequencing technologies.</title>
        <authorList>
            <consortium name="Maize Genome Sequencing Project"/>
            <person name="Ware D."/>
        </authorList>
    </citation>
    <scope>NUCLEOTIDE SEQUENCE [LARGE SCALE GENOMIC DNA]</scope>
    <source>
        <tissue evidence="2">Seedling</tissue>
    </source>
</reference>
<dbReference type="EMBL" id="CM007647">
    <property type="protein sequence ID" value="ONM03199.1"/>
    <property type="molecule type" value="Genomic_DNA"/>
</dbReference>
<sequence length="198" mass="22028">MELMTEKCARSLPALASLLVEFCDTTHLAAFGANQFRTTSFAIACDIVVSAWCLFMPMNLHMLSLVVHFSELAASLPGEFRDLVEPDRFDPSYVVMMHVVVCCHEATEAILINFFDAIELETVEVLRHPAKSGGPLVYPIGLDPSGRAQRRRQRRCRFPPTRRSGASGACDGGREVSWGRKKWGGGDLLAVAGWEIWW</sequence>
<dbReference type="ExpressionAtlas" id="A0A1D6KJU4">
    <property type="expression patterns" value="baseline"/>
</dbReference>
<dbReference type="Gene3D" id="3.40.50.2000">
    <property type="entry name" value="Glycogen Phosphorylase B"/>
    <property type="match status" value="1"/>
</dbReference>
<evidence type="ECO:0000313" key="2">
    <source>
        <dbReference type="EMBL" id="ONM03199.1"/>
    </source>
</evidence>
<name>A0A1D6KJU4_MAIZE</name>
<dbReference type="OMA" id="CHEATEA"/>
<accession>A0A1D6KJU4</accession>